<dbReference type="GO" id="GO:0006265">
    <property type="term" value="P:DNA topological change"/>
    <property type="evidence" value="ECO:0007669"/>
    <property type="project" value="InterPro"/>
</dbReference>
<comment type="caution">
    <text evidence="9">The sequence shown here is derived from an EMBL/GenBank/DDBJ whole genome shotgun (WGS) entry which is preliminary data.</text>
</comment>
<evidence type="ECO:0000256" key="5">
    <source>
        <dbReference type="ARBA" id="ARBA00023125"/>
    </source>
</evidence>
<dbReference type="Pfam" id="PF21338">
    <property type="entry name" value="Top1B_N_bact"/>
    <property type="match status" value="1"/>
</dbReference>
<dbReference type="OrthoDB" id="9778962at2"/>
<dbReference type="GO" id="GO:0003677">
    <property type="term" value="F:DNA binding"/>
    <property type="evidence" value="ECO:0007669"/>
    <property type="project" value="UniProtKB-KW"/>
</dbReference>
<gene>
    <name evidence="9" type="ORF">XM53_09195</name>
</gene>
<dbReference type="PRINTS" id="PR00416">
    <property type="entry name" value="EUTPISMRASEI"/>
</dbReference>
<comment type="similarity">
    <text evidence="2">Belongs to the type IB topoisomerase family.</text>
</comment>
<dbReference type="InterPro" id="IPR049331">
    <property type="entry name" value="Top1B_N_bact"/>
</dbReference>
<protein>
    <recommendedName>
        <fullName evidence="3">DNA topoisomerase</fullName>
        <ecNumber evidence="3">5.6.2.1</ecNumber>
    </recommendedName>
</protein>
<keyword evidence="5" id="KW-0238">DNA-binding</keyword>
<reference evidence="9 10" key="1">
    <citation type="submission" date="2015-04" db="EMBL/GenBank/DDBJ databases">
        <title>The draft genome sequence of Roseovarius sp.R12b.</title>
        <authorList>
            <person name="Li G."/>
            <person name="Lai Q."/>
            <person name="Shao Z."/>
            <person name="Yan P."/>
        </authorList>
    </citation>
    <scope>NUCLEOTIDE SEQUENCE [LARGE SCALE GENOMIC DNA]</scope>
    <source>
        <strain evidence="9 10">R12B</strain>
    </source>
</reference>
<dbReference type="EC" id="5.6.2.1" evidence="3"/>
<dbReference type="PATRIC" id="fig|1641875.4.peg.4249"/>
<name>A0A0T5NVU7_9RHOB</name>
<evidence type="ECO:0000256" key="2">
    <source>
        <dbReference type="ARBA" id="ARBA00006645"/>
    </source>
</evidence>
<dbReference type="STRING" id="1641875.XM53_09195"/>
<dbReference type="Gene3D" id="3.30.66.10">
    <property type="entry name" value="DNA topoisomerase I domain"/>
    <property type="match status" value="1"/>
</dbReference>
<keyword evidence="4" id="KW-0799">Topoisomerase</keyword>
<evidence type="ECO:0000259" key="8">
    <source>
        <dbReference type="Pfam" id="PF21338"/>
    </source>
</evidence>
<dbReference type="InterPro" id="IPR013500">
    <property type="entry name" value="TopoI_cat_euk"/>
</dbReference>
<proteinExistence type="inferred from homology"/>
<feature type="domain" description="DNA topoisomerase IB N-terminal" evidence="8">
    <location>
        <begin position="26"/>
        <end position="74"/>
    </location>
</feature>
<dbReference type="InterPro" id="IPR014711">
    <property type="entry name" value="TopoI_cat_a-hlx-sub_euk"/>
</dbReference>
<dbReference type="Gene3D" id="1.10.132.120">
    <property type="match status" value="1"/>
</dbReference>
<dbReference type="PROSITE" id="PS52038">
    <property type="entry name" value="TOPO_IB_2"/>
    <property type="match status" value="1"/>
</dbReference>
<dbReference type="Proteomes" id="UP000051295">
    <property type="component" value="Unassembled WGS sequence"/>
</dbReference>
<keyword evidence="10" id="KW-1185">Reference proteome</keyword>
<dbReference type="GO" id="GO:0003917">
    <property type="term" value="F:DNA topoisomerase type I (single strand cut, ATP-independent) activity"/>
    <property type="evidence" value="ECO:0007669"/>
    <property type="project" value="UniProtKB-EC"/>
</dbReference>
<evidence type="ECO:0000256" key="3">
    <source>
        <dbReference type="ARBA" id="ARBA00012891"/>
    </source>
</evidence>
<dbReference type="Pfam" id="PF01028">
    <property type="entry name" value="Topoisom_I"/>
    <property type="match status" value="1"/>
</dbReference>
<dbReference type="AlphaFoldDB" id="A0A0T5NVU7"/>
<dbReference type="InterPro" id="IPR011010">
    <property type="entry name" value="DNA_brk_join_enz"/>
</dbReference>
<evidence type="ECO:0000259" key="7">
    <source>
        <dbReference type="Pfam" id="PF01028"/>
    </source>
</evidence>
<evidence type="ECO:0000313" key="10">
    <source>
        <dbReference type="Proteomes" id="UP000051295"/>
    </source>
</evidence>
<dbReference type="EMBL" id="LAXJ01000008">
    <property type="protein sequence ID" value="KRS12751.1"/>
    <property type="molecule type" value="Genomic_DNA"/>
</dbReference>
<accession>A0A0T5NVU7</accession>
<organism evidence="9 10">
    <name type="scientific">Roseovarius atlanticus</name>
    <dbReference type="NCBI Taxonomy" id="1641875"/>
    <lineage>
        <taxon>Bacteria</taxon>
        <taxon>Pseudomonadati</taxon>
        <taxon>Pseudomonadota</taxon>
        <taxon>Alphaproteobacteria</taxon>
        <taxon>Rhodobacterales</taxon>
        <taxon>Roseobacteraceae</taxon>
        <taxon>Roseovarius</taxon>
    </lineage>
</organism>
<dbReference type="Gene3D" id="3.90.15.10">
    <property type="entry name" value="Topoisomerase I, Chain A, domain 3"/>
    <property type="match status" value="1"/>
</dbReference>
<comment type="catalytic activity">
    <reaction evidence="1">
        <text>ATP-independent breakage of single-stranded DNA, followed by passage and rejoining.</text>
        <dbReference type="EC" id="5.6.2.1"/>
    </reaction>
</comment>
<keyword evidence="6 9" id="KW-0413">Isomerase</keyword>
<dbReference type="SUPFAM" id="SSF55869">
    <property type="entry name" value="DNA topoisomerase I domain"/>
    <property type="match status" value="1"/>
</dbReference>
<dbReference type="InterPro" id="IPR035447">
    <property type="entry name" value="DNA_topo_I_N_sf"/>
</dbReference>
<dbReference type="SUPFAM" id="SSF56349">
    <property type="entry name" value="DNA breaking-rejoining enzymes"/>
    <property type="match status" value="1"/>
</dbReference>
<evidence type="ECO:0000256" key="6">
    <source>
        <dbReference type="ARBA" id="ARBA00023235"/>
    </source>
</evidence>
<evidence type="ECO:0000313" key="9">
    <source>
        <dbReference type="EMBL" id="KRS12751.1"/>
    </source>
</evidence>
<feature type="domain" description="DNA topoisomerase I catalytic core eukaryotic-type" evidence="7">
    <location>
        <begin position="89"/>
        <end position="250"/>
    </location>
</feature>
<dbReference type="InterPro" id="IPR001631">
    <property type="entry name" value="TopoI"/>
</dbReference>
<evidence type="ECO:0000256" key="4">
    <source>
        <dbReference type="ARBA" id="ARBA00023029"/>
    </source>
</evidence>
<evidence type="ECO:0000256" key="1">
    <source>
        <dbReference type="ARBA" id="ARBA00000213"/>
    </source>
</evidence>
<sequence>MSPVAERLVYYPDSNPGIRREKRGRGFSYINVDGTLIDCPKKRRELQALAVPPAYTDVWMAPMGNAHLLATGRDARTRKQYRYHPDWSAQRSQTKFEGLGAFGQSLPRLRRWIDHHLSGEVGSEDTAVAAALALIDRAALRPGSRAYAEENRTYGATTLKRRHLSIEGDAISLAFKGKGGKPVEKTLRGRKLAKVMEACQDLPGPTLVSWLDEEGTARGVSSDQLNAKLNELCETEATAKTLRTWHGTLAAFAVAAGSDEISIKALAEAAAERLHNTPAIARKSYIHPEVLELARLEAGTHGAKLPKIGTPADGFRRGEEALIKFIS</sequence>